<feature type="compositionally biased region" description="Basic and acidic residues" evidence="1">
    <location>
        <begin position="251"/>
        <end position="261"/>
    </location>
</feature>
<proteinExistence type="predicted"/>
<dbReference type="AlphaFoldDB" id="A0A9Q0BAB0"/>
<comment type="caution">
    <text evidence="2">The sequence shown here is derived from an EMBL/GenBank/DDBJ whole genome shotgun (WGS) entry which is preliminary data.</text>
</comment>
<feature type="compositionally biased region" description="Polar residues" evidence="1">
    <location>
        <begin position="187"/>
        <end position="200"/>
    </location>
</feature>
<dbReference type="EMBL" id="JAGIXG020000078">
    <property type="protein sequence ID" value="KAI6778207.1"/>
    <property type="molecule type" value="Genomic_DNA"/>
</dbReference>
<gene>
    <name evidence="2" type="ORF">J7T54_000016</name>
</gene>
<dbReference type="GeneID" id="75826538"/>
<dbReference type="RefSeq" id="XP_051359063.1">
    <property type="nucleotide sequence ID" value="XM_051510002.1"/>
</dbReference>
<accession>A0A9Q0BAB0</accession>
<organism evidence="2 3">
    <name type="scientific">Emericellopsis cladophorae</name>
    <dbReference type="NCBI Taxonomy" id="2686198"/>
    <lineage>
        <taxon>Eukaryota</taxon>
        <taxon>Fungi</taxon>
        <taxon>Dikarya</taxon>
        <taxon>Ascomycota</taxon>
        <taxon>Pezizomycotina</taxon>
        <taxon>Sordariomycetes</taxon>
        <taxon>Hypocreomycetidae</taxon>
        <taxon>Hypocreales</taxon>
        <taxon>Bionectriaceae</taxon>
        <taxon>Emericellopsis</taxon>
    </lineage>
</organism>
<reference evidence="2" key="1">
    <citation type="journal article" date="2021" name="J Fungi (Basel)">
        <title>Genomic and Metabolomic Analyses of the Marine Fungus Emericellopsis cladophorae: Insights into Saltwater Adaptability Mechanisms and Its Biosynthetic Potential.</title>
        <authorList>
            <person name="Goncalves M.F.M."/>
            <person name="Hilario S."/>
            <person name="Van de Peer Y."/>
            <person name="Esteves A.C."/>
            <person name="Alves A."/>
        </authorList>
    </citation>
    <scope>NUCLEOTIDE SEQUENCE</scope>
    <source>
        <strain evidence="2">MUM 19.33</strain>
    </source>
</reference>
<protein>
    <submittedName>
        <fullName evidence="2">Uncharacterized protein</fullName>
    </submittedName>
</protein>
<keyword evidence="3" id="KW-1185">Reference proteome</keyword>
<dbReference type="Proteomes" id="UP001055219">
    <property type="component" value="Unassembled WGS sequence"/>
</dbReference>
<feature type="region of interest" description="Disordered" evidence="1">
    <location>
        <begin position="239"/>
        <end position="261"/>
    </location>
</feature>
<evidence type="ECO:0000256" key="1">
    <source>
        <dbReference type="SAM" id="MobiDB-lite"/>
    </source>
</evidence>
<evidence type="ECO:0000313" key="3">
    <source>
        <dbReference type="Proteomes" id="UP001055219"/>
    </source>
</evidence>
<dbReference type="OrthoDB" id="10310113at2759"/>
<evidence type="ECO:0000313" key="2">
    <source>
        <dbReference type="EMBL" id="KAI6778207.1"/>
    </source>
</evidence>
<sequence>MNAPGRMHIPFALAPVLKAYNEWLDRHKNLMRKPELEECKFVATYLRPDDRSENDPTQHWVFLRYTTNKRDVVWGVFYGLRLLFIDKRRQYQELRGSAKKQWKDDVGTRLLHSDLATLIKQRYPGIDLENNIWPGRASARPHWWPVLGERWPGSPGDGKRFHAFDKVAGFVEYGSRKRKRTCKSSSEPQKQPQGDGSGNSPKKLDIVFGASKGLDTFNSKQQDVGNTPWNELEIEGLQEIQADESPNSNQEKIEEKFDIVS</sequence>
<name>A0A9Q0BAB0_9HYPO</name>
<reference evidence="2" key="2">
    <citation type="submission" date="2022-07" db="EMBL/GenBank/DDBJ databases">
        <authorList>
            <person name="Goncalves M.F.M."/>
            <person name="Hilario S."/>
            <person name="Van De Peer Y."/>
            <person name="Esteves A.C."/>
            <person name="Alves A."/>
        </authorList>
    </citation>
    <scope>NUCLEOTIDE SEQUENCE</scope>
    <source>
        <strain evidence="2">MUM 19.33</strain>
    </source>
</reference>
<feature type="region of interest" description="Disordered" evidence="1">
    <location>
        <begin position="178"/>
        <end position="205"/>
    </location>
</feature>